<dbReference type="InterPro" id="IPR013087">
    <property type="entry name" value="Znf_C2H2_type"/>
</dbReference>
<dbReference type="SMART" id="SM00443">
    <property type="entry name" value="G_patch"/>
    <property type="match status" value="1"/>
</dbReference>
<feature type="domain" description="RRM" evidence="12">
    <location>
        <begin position="321"/>
        <end position="405"/>
    </location>
</feature>
<keyword evidence="3" id="KW-0677">Repeat</keyword>
<dbReference type="Pfam" id="PF01585">
    <property type="entry name" value="G-patch"/>
    <property type="match status" value="1"/>
</dbReference>
<dbReference type="PROSITE" id="PS50199">
    <property type="entry name" value="ZF_RANBP2_2"/>
    <property type="match status" value="1"/>
</dbReference>
<dbReference type="Pfam" id="PF00641">
    <property type="entry name" value="Zn_ribbon_RanBP"/>
    <property type="match status" value="1"/>
</dbReference>
<dbReference type="SMART" id="SM00547">
    <property type="entry name" value="ZnF_RBZ"/>
    <property type="match status" value="1"/>
</dbReference>
<evidence type="ECO:0000256" key="8">
    <source>
        <dbReference type="PROSITE-ProRule" id="PRU00176"/>
    </source>
</evidence>
<evidence type="ECO:0000259" key="12">
    <source>
        <dbReference type="PROSITE" id="PS50102"/>
    </source>
</evidence>
<keyword evidence="5" id="KW-0862">Zinc</keyword>
<feature type="region of interest" description="Disordered" evidence="11">
    <location>
        <begin position="31"/>
        <end position="77"/>
    </location>
</feature>
<dbReference type="PROSITE" id="PS50157">
    <property type="entry name" value="ZINC_FINGER_C2H2_2"/>
    <property type="match status" value="1"/>
</dbReference>
<evidence type="ECO:0000256" key="4">
    <source>
        <dbReference type="ARBA" id="ARBA00022771"/>
    </source>
</evidence>
<evidence type="ECO:0000256" key="5">
    <source>
        <dbReference type="ARBA" id="ARBA00022833"/>
    </source>
</evidence>
<dbReference type="CDD" id="cd12313">
    <property type="entry name" value="RRM1_RRM2_RBM5_like"/>
    <property type="match status" value="1"/>
</dbReference>
<feature type="domain" description="G-patch" evidence="14">
    <location>
        <begin position="856"/>
        <end position="902"/>
    </location>
</feature>
<feature type="domain" description="RRM" evidence="12">
    <location>
        <begin position="185"/>
        <end position="268"/>
    </location>
</feature>
<gene>
    <name evidence="17" type="primary">LOC106466501</name>
</gene>
<feature type="compositionally biased region" description="Basic residues" evidence="11">
    <location>
        <begin position="52"/>
        <end position="63"/>
    </location>
</feature>
<evidence type="ECO:0000313" key="17">
    <source>
        <dbReference type="RefSeq" id="XP_022250236.1"/>
    </source>
</evidence>
<dbReference type="Pfam" id="PF17780">
    <property type="entry name" value="OCRE"/>
    <property type="match status" value="1"/>
</dbReference>
<evidence type="ECO:0000256" key="3">
    <source>
        <dbReference type="ARBA" id="ARBA00022737"/>
    </source>
</evidence>
<proteinExistence type="predicted"/>
<evidence type="ECO:0000256" key="2">
    <source>
        <dbReference type="ARBA" id="ARBA00022723"/>
    </source>
</evidence>
<evidence type="ECO:0000256" key="10">
    <source>
        <dbReference type="SAM" id="Coils"/>
    </source>
</evidence>
<feature type="region of interest" description="Disordered" evidence="11">
    <location>
        <begin position="590"/>
        <end position="614"/>
    </location>
</feature>
<sequence length="928" mass="105038">MSFLPGTEYPGNGVPYDNFGESNAVCGGNIEGTNEASVSSLPTDIDRQKLRERNRRYNRHRNRERYDRRRDKGDGPYNCDEGFFDSCGLEDNFRDGFLGKEEYNEMERNYTSRRNSGYNSFGDRGDRDDRRGRNRGHRDRDRARDRIRDRDHEKERDRERSRDRERDRDRDYPRERDWREEIPNNTIMVRGLAPHITEGDLRNEVTCYGLEPKDVRLMRKKYKDTGASRGFAFVEFHLLSEAIRWKELTQGVLIFGGDYRATLHYSIPKDGSGLKRGDAGKADWSCSKCGLNNFRRRDACFKCDTRREGKSFILVIVSFRYSLLFRNLDVLTTEEKVLSVLGELTSLPIKSLGIAKDPLTNTSRGFCLVELHSISEATQLHDMLLSMNGQFYIDNRPVNVTYARKSVNAIHSAASANAASVALAAAQWTNRAEPGLTSSGQVDPYQQGYEKYQADYSSYYQSNYGTYSADSEAVASGDVQTQVTQQADFQKSGATKQKIVQGKATISKGPQGGTGAKSQVNLGSVVVDGVTYAKYPVPDTSSYQYDETSGYYYDPATGLYYDANSQYYYNAESQQFVYWDGEKQTYLPAPTQTSSTHETLGGTEAESTKDDKSRYKQDKVRIAKKIAKDMERWAKTLNQKKENAKQNLSAQQYKEMAEQFRQSAAADAGFAVLEKRTTHTDRQTLISDSIKKDPEEKSILQITLAGISKPTLKPSLVAAYDDCSDSDTEPDTMADGQLVQDPLRAWEMRLTDLQKMACLLCKRQFPNKDALSRHQQLSDLHKQNLETLKRTKLSPEELEIVEKAEREAGYRDRAKERREKYGQPENPHPNKLKDKYLKNIQQIAPYEQPTKQGIGSDNIGNKMMKAMGWSEGQGLGRANQGISNIIQVERRVAGAGLGMAGANSGASATDSYKDTVKKSMQARYNNLC</sequence>
<dbReference type="SUPFAM" id="SSF54928">
    <property type="entry name" value="RNA-binding domain, RBD"/>
    <property type="match status" value="1"/>
</dbReference>
<dbReference type="InterPro" id="IPR000467">
    <property type="entry name" value="G_patch_dom"/>
</dbReference>
<dbReference type="InterPro" id="IPR000504">
    <property type="entry name" value="RRM_dom"/>
</dbReference>
<name>A0ABM1T2Y0_LIMPO</name>
<dbReference type="Proteomes" id="UP000694941">
    <property type="component" value="Unplaced"/>
</dbReference>
<dbReference type="RefSeq" id="XP_022250236.1">
    <property type="nucleotide sequence ID" value="XM_022394528.1"/>
</dbReference>
<keyword evidence="2" id="KW-0479">Metal-binding</keyword>
<dbReference type="Gene3D" id="3.30.70.330">
    <property type="match status" value="2"/>
</dbReference>
<dbReference type="Gene3D" id="4.10.1060.10">
    <property type="entry name" value="Zinc finger, RanBP2-type"/>
    <property type="match status" value="1"/>
</dbReference>
<dbReference type="InterPro" id="IPR035618">
    <property type="entry name" value="RBM10_OCRE"/>
</dbReference>
<dbReference type="InterPro" id="IPR001876">
    <property type="entry name" value="Znf_RanBP2"/>
</dbReference>
<evidence type="ECO:0000256" key="1">
    <source>
        <dbReference type="ARBA" id="ARBA00004123"/>
    </source>
</evidence>
<feature type="domain" description="RanBP2-type" evidence="15">
    <location>
        <begin position="278"/>
        <end position="309"/>
    </location>
</feature>
<dbReference type="PROSITE" id="PS01358">
    <property type="entry name" value="ZF_RANBP2_1"/>
    <property type="match status" value="1"/>
</dbReference>
<dbReference type="PROSITE" id="PS50174">
    <property type="entry name" value="G_PATCH"/>
    <property type="match status" value="1"/>
</dbReference>
<feature type="compositionally biased region" description="Basic and acidic residues" evidence="11">
    <location>
        <begin position="138"/>
        <end position="173"/>
    </location>
</feature>
<accession>A0ABM1T2Y0</accession>
<dbReference type="InterPro" id="IPR041591">
    <property type="entry name" value="OCRE"/>
</dbReference>
<feature type="compositionally biased region" description="Basic and acidic residues" evidence="11">
    <location>
        <begin position="809"/>
        <end position="822"/>
    </location>
</feature>
<dbReference type="GeneID" id="106466501"/>
<protein>
    <submittedName>
        <fullName evidence="17">RNA-binding protein 5-B-like</fullName>
    </submittedName>
</protein>
<feature type="compositionally biased region" description="Polar residues" evidence="11">
    <location>
        <begin position="31"/>
        <end position="42"/>
    </location>
</feature>
<evidence type="ECO:0000259" key="13">
    <source>
        <dbReference type="PROSITE" id="PS50157"/>
    </source>
</evidence>
<evidence type="ECO:0000256" key="11">
    <source>
        <dbReference type="SAM" id="MobiDB-lite"/>
    </source>
</evidence>
<dbReference type="SMART" id="SM00360">
    <property type="entry name" value="RRM"/>
    <property type="match status" value="2"/>
</dbReference>
<feature type="coiled-coil region" evidence="10">
    <location>
        <begin position="623"/>
        <end position="654"/>
    </location>
</feature>
<dbReference type="Pfam" id="PF00076">
    <property type="entry name" value="RRM_1"/>
    <property type="match status" value="1"/>
</dbReference>
<comment type="subcellular location">
    <subcellularLocation>
        <location evidence="1">Nucleus</location>
    </subcellularLocation>
</comment>
<evidence type="ECO:0000259" key="14">
    <source>
        <dbReference type="PROSITE" id="PS50174"/>
    </source>
</evidence>
<keyword evidence="6 8" id="KW-0694">RNA-binding</keyword>
<dbReference type="PANTHER" id="PTHR13948">
    <property type="entry name" value="RNA-BINDING PROTEIN"/>
    <property type="match status" value="1"/>
</dbReference>
<keyword evidence="4 9" id="KW-0863">Zinc-finger</keyword>
<feature type="domain" description="C2H2-type" evidence="13">
    <location>
        <begin position="756"/>
        <end position="786"/>
    </location>
</feature>
<dbReference type="PROSITE" id="PS50102">
    <property type="entry name" value="RRM"/>
    <property type="match status" value="2"/>
</dbReference>
<evidence type="ECO:0000256" key="9">
    <source>
        <dbReference type="PROSITE-ProRule" id="PRU00322"/>
    </source>
</evidence>
<dbReference type="CDD" id="cd16167">
    <property type="entry name" value="OCRE_RBM10"/>
    <property type="match status" value="1"/>
</dbReference>
<evidence type="ECO:0000256" key="7">
    <source>
        <dbReference type="ARBA" id="ARBA00023242"/>
    </source>
</evidence>
<organism evidence="16 17">
    <name type="scientific">Limulus polyphemus</name>
    <name type="common">Atlantic horseshoe crab</name>
    <dbReference type="NCBI Taxonomy" id="6850"/>
    <lineage>
        <taxon>Eukaryota</taxon>
        <taxon>Metazoa</taxon>
        <taxon>Ecdysozoa</taxon>
        <taxon>Arthropoda</taxon>
        <taxon>Chelicerata</taxon>
        <taxon>Merostomata</taxon>
        <taxon>Xiphosura</taxon>
        <taxon>Limulidae</taxon>
        <taxon>Limulus</taxon>
    </lineage>
</organism>
<keyword evidence="10" id="KW-0175">Coiled coil</keyword>
<evidence type="ECO:0000256" key="6">
    <source>
        <dbReference type="ARBA" id="ARBA00022884"/>
    </source>
</evidence>
<dbReference type="InterPro" id="IPR036443">
    <property type="entry name" value="Znf_RanBP2_sf"/>
</dbReference>
<reference evidence="17" key="1">
    <citation type="submission" date="2025-08" db="UniProtKB">
        <authorList>
            <consortium name="RefSeq"/>
        </authorList>
    </citation>
    <scope>IDENTIFICATION</scope>
    <source>
        <tissue evidence="17">Muscle</tissue>
    </source>
</reference>
<keyword evidence="16" id="KW-1185">Reference proteome</keyword>
<dbReference type="PANTHER" id="PTHR13948:SF3">
    <property type="entry name" value="FI21118P1"/>
    <property type="match status" value="1"/>
</dbReference>
<feature type="region of interest" description="Disordered" evidence="11">
    <location>
        <begin position="109"/>
        <end position="173"/>
    </location>
</feature>
<evidence type="ECO:0000313" key="16">
    <source>
        <dbReference type="Proteomes" id="UP000694941"/>
    </source>
</evidence>
<dbReference type="Gene3D" id="3.30.160.60">
    <property type="entry name" value="Classic Zinc Finger"/>
    <property type="match status" value="1"/>
</dbReference>
<feature type="region of interest" description="Disordered" evidence="11">
    <location>
        <begin position="809"/>
        <end position="832"/>
    </location>
</feature>
<keyword evidence="7" id="KW-0539">Nucleus</keyword>
<dbReference type="InterPro" id="IPR012677">
    <property type="entry name" value="Nucleotide-bd_a/b_plait_sf"/>
</dbReference>
<dbReference type="SUPFAM" id="SSF90209">
    <property type="entry name" value="Ran binding protein zinc finger-like"/>
    <property type="match status" value="1"/>
</dbReference>
<dbReference type="InterPro" id="IPR035979">
    <property type="entry name" value="RBD_domain_sf"/>
</dbReference>
<feature type="compositionally biased region" description="Basic and acidic residues" evidence="11">
    <location>
        <begin position="64"/>
        <end position="74"/>
    </location>
</feature>
<evidence type="ECO:0000259" key="15">
    <source>
        <dbReference type="PROSITE" id="PS50199"/>
    </source>
</evidence>